<reference evidence="3" key="2">
    <citation type="submission" date="2025-09" db="UniProtKB">
        <authorList>
            <consortium name="Ensembl"/>
        </authorList>
    </citation>
    <scope>IDENTIFICATION</scope>
</reference>
<feature type="transmembrane region" description="Helical" evidence="1">
    <location>
        <begin position="133"/>
        <end position="160"/>
    </location>
</feature>
<keyword evidence="1" id="KW-0472">Membrane</keyword>
<keyword evidence="1" id="KW-0812">Transmembrane</keyword>
<dbReference type="GO" id="GO:0005886">
    <property type="term" value="C:plasma membrane"/>
    <property type="evidence" value="ECO:0007669"/>
    <property type="project" value="TreeGrafter"/>
</dbReference>
<dbReference type="Proteomes" id="UP000261360">
    <property type="component" value="Unplaced"/>
</dbReference>
<evidence type="ECO:0000259" key="2">
    <source>
        <dbReference type="Pfam" id="PF00531"/>
    </source>
</evidence>
<dbReference type="Pfam" id="PF00531">
    <property type="entry name" value="Death"/>
    <property type="match status" value="1"/>
</dbReference>
<dbReference type="InterPro" id="IPR042355">
    <property type="entry name" value="IGFLR1"/>
</dbReference>
<dbReference type="GeneTree" id="ENSGT00390000005702"/>
<dbReference type="PANTHER" id="PTHR14657">
    <property type="entry name" value="IGF-LIKE FAMILY RECEPTOR 1"/>
    <property type="match status" value="1"/>
</dbReference>
<name>A0A3B4XR19_SERLL</name>
<dbReference type="InterPro" id="IPR000488">
    <property type="entry name" value="Death_dom"/>
</dbReference>
<dbReference type="STRING" id="1841481.ENSSLDP00000019016"/>
<dbReference type="AlphaFoldDB" id="A0A3B4XR19"/>
<organism evidence="3 4">
    <name type="scientific">Seriola lalandi dorsalis</name>
    <dbReference type="NCBI Taxonomy" id="1841481"/>
    <lineage>
        <taxon>Eukaryota</taxon>
        <taxon>Metazoa</taxon>
        <taxon>Chordata</taxon>
        <taxon>Craniata</taxon>
        <taxon>Vertebrata</taxon>
        <taxon>Euteleostomi</taxon>
        <taxon>Actinopterygii</taxon>
        <taxon>Neopterygii</taxon>
        <taxon>Teleostei</taxon>
        <taxon>Neoteleostei</taxon>
        <taxon>Acanthomorphata</taxon>
        <taxon>Carangaria</taxon>
        <taxon>Carangiformes</taxon>
        <taxon>Carangidae</taxon>
        <taxon>Seriola</taxon>
    </lineage>
</organism>
<dbReference type="SUPFAM" id="SSF47986">
    <property type="entry name" value="DEATH domain"/>
    <property type="match status" value="1"/>
</dbReference>
<dbReference type="Gene3D" id="1.10.533.10">
    <property type="entry name" value="Death Domain, Fas"/>
    <property type="match status" value="1"/>
</dbReference>
<evidence type="ECO:0000313" key="3">
    <source>
        <dbReference type="Ensembl" id="ENSSLDP00000019016.1"/>
    </source>
</evidence>
<keyword evidence="1" id="KW-1133">Transmembrane helix</keyword>
<keyword evidence="4" id="KW-1185">Reference proteome</keyword>
<dbReference type="Ensembl" id="ENSSLDT00000019658.1">
    <property type="protein sequence ID" value="ENSSLDP00000019016.1"/>
    <property type="gene ID" value="ENSSLDG00000014930.1"/>
</dbReference>
<feature type="domain" description="Death" evidence="2">
    <location>
        <begin position="199"/>
        <end position="279"/>
    </location>
</feature>
<dbReference type="GO" id="GO:0007165">
    <property type="term" value="P:signal transduction"/>
    <property type="evidence" value="ECO:0007669"/>
    <property type="project" value="InterPro"/>
</dbReference>
<dbReference type="InterPro" id="IPR011029">
    <property type="entry name" value="DEATH-like_dom_sf"/>
</dbReference>
<reference evidence="3" key="1">
    <citation type="submission" date="2025-08" db="UniProtKB">
        <authorList>
            <consortium name="Ensembl"/>
        </authorList>
    </citation>
    <scope>IDENTIFICATION</scope>
</reference>
<dbReference type="PANTHER" id="PTHR14657:SF2">
    <property type="entry name" value="IGF-LIKE FAMILY RECEPTOR 1"/>
    <property type="match status" value="1"/>
</dbReference>
<evidence type="ECO:0000256" key="1">
    <source>
        <dbReference type="SAM" id="Phobius"/>
    </source>
</evidence>
<protein>
    <submittedName>
        <fullName evidence="3">IGF-like family receptor 1</fullName>
    </submittedName>
</protein>
<evidence type="ECO:0000313" key="4">
    <source>
        <dbReference type="Proteomes" id="UP000261360"/>
    </source>
</evidence>
<proteinExistence type="predicted"/>
<accession>A0A3B4XR19</accession>
<sequence length="285" mass="32273">MHSIKCLDVKTRWDKRVAKCVPCPLKPGYEITPNCGFDDNGGRHEVPHKKCKVNTFNDGSWFYCRPCTVCQPYAVLKPCSQTTDTEYAEMISTTLNRQSIETASSSLLCKLSIHLYYKTTFLQSKFNNLTITFFLFFAGAVPLAVLISIILVVSSAFMIYMKRKRDKIRPFNTHHLSSVGSEILLAPLQTVLDNLDVLEQLVILLDPDSPTVKNTKHLASHCSFSSTWITYSYSMKDSKSPLKALLEGVTSRYPDWTVGHLVKLLRQMQRNDAIAVLKKNSRPKV</sequence>